<dbReference type="PANTHER" id="PTHR33371">
    <property type="entry name" value="INTERMEMBRANE PHOSPHOLIPID TRANSPORT SYSTEM BINDING PROTEIN MLAD-RELATED"/>
    <property type="match status" value="1"/>
</dbReference>
<feature type="transmembrane region" description="Helical" evidence="2">
    <location>
        <begin position="12"/>
        <end position="32"/>
    </location>
</feature>
<sequence>MARVNRTTARHFLIGVGGLVVMAALAALGAIVSSGGEIPAKSYSYATAAFHDVGTLRVRQDVRIDSLIVGQISDIRYEAGQAVVTLRMDGDHPVYGNASAKIWQESALARSFVELTPGDPSSGPLPGNRIPAARTADAIDLDQLFNVFDQPTRTALSGTLTQLGGGLLGHSADLRDALREAPGGLDNLGRVATDLTDPDTHLPALLSTANRVVGRLDSRSAQLRGLVTQTDQTLAAVNTDDTRPLDATLKDLPSTLTQARQALDSLNGPLGDARSAVSTIRPGGEALGDSAGDLRGVLREAVTPLDKVPDVADKATPAVEDLTSTVSDARPLAPKLLNTLDSTQRLLAGLSPYSPDIGRFFNQLAAPNGLLSGSISPTEHYFGIFPTIPGGPGLASLPDPTMHENPYPGPGQTAYRTNPDGSQKAGR</sequence>
<dbReference type="RefSeq" id="WP_230734647.1">
    <property type="nucleotide sequence ID" value="NZ_JAJNDB010000002.1"/>
</dbReference>
<evidence type="ECO:0000313" key="4">
    <source>
        <dbReference type="EMBL" id="MCD2194568.1"/>
    </source>
</evidence>
<gene>
    <name evidence="4" type="ORF">LQ327_14440</name>
</gene>
<evidence type="ECO:0000256" key="1">
    <source>
        <dbReference type="SAM" id="MobiDB-lite"/>
    </source>
</evidence>
<comment type="caution">
    <text evidence="4">The sequence shown here is derived from an EMBL/GenBank/DDBJ whole genome shotgun (WGS) entry which is preliminary data.</text>
</comment>
<dbReference type="Pfam" id="PF02470">
    <property type="entry name" value="MlaD"/>
    <property type="match status" value="1"/>
</dbReference>
<feature type="region of interest" description="Disordered" evidence="1">
    <location>
        <begin position="393"/>
        <end position="427"/>
    </location>
</feature>
<reference evidence="4 5" key="1">
    <citation type="submission" date="2021-11" db="EMBL/GenBank/DDBJ databases">
        <title>Draft genome sequence of Actinomycetospora sp. SF1 isolated from the rhizosphere soil.</title>
        <authorList>
            <person name="Duangmal K."/>
            <person name="Chantavorakit T."/>
        </authorList>
    </citation>
    <scope>NUCLEOTIDE SEQUENCE [LARGE SCALE GENOMIC DNA]</scope>
    <source>
        <strain evidence="4 5">TBRC 5722</strain>
    </source>
</reference>
<evidence type="ECO:0000256" key="2">
    <source>
        <dbReference type="SAM" id="Phobius"/>
    </source>
</evidence>
<organism evidence="4 5">
    <name type="scientific">Actinomycetospora endophytica</name>
    <dbReference type="NCBI Taxonomy" id="2291215"/>
    <lineage>
        <taxon>Bacteria</taxon>
        <taxon>Bacillati</taxon>
        <taxon>Actinomycetota</taxon>
        <taxon>Actinomycetes</taxon>
        <taxon>Pseudonocardiales</taxon>
        <taxon>Pseudonocardiaceae</taxon>
        <taxon>Actinomycetospora</taxon>
    </lineage>
</organism>
<dbReference type="Proteomes" id="UP001199469">
    <property type="component" value="Unassembled WGS sequence"/>
</dbReference>
<dbReference type="EMBL" id="JAJNDB010000002">
    <property type="protein sequence ID" value="MCD2194568.1"/>
    <property type="molecule type" value="Genomic_DNA"/>
</dbReference>
<evidence type="ECO:0000313" key="5">
    <source>
        <dbReference type="Proteomes" id="UP001199469"/>
    </source>
</evidence>
<keyword evidence="2" id="KW-0812">Transmembrane</keyword>
<accession>A0ABS8P8J2</accession>
<keyword evidence="5" id="KW-1185">Reference proteome</keyword>
<dbReference type="PANTHER" id="PTHR33371:SF4">
    <property type="entry name" value="INTERMEMBRANE PHOSPHOLIPID TRANSPORT SYSTEM BINDING PROTEIN MLAD"/>
    <property type="match status" value="1"/>
</dbReference>
<feature type="domain" description="Mce/MlaD" evidence="3">
    <location>
        <begin position="45"/>
        <end position="118"/>
    </location>
</feature>
<dbReference type="InterPro" id="IPR052336">
    <property type="entry name" value="MlaD_Phospholipid_Transporter"/>
</dbReference>
<keyword evidence="2" id="KW-0472">Membrane</keyword>
<name>A0ABS8P8J2_9PSEU</name>
<proteinExistence type="predicted"/>
<keyword evidence="2" id="KW-1133">Transmembrane helix</keyword>
<dbReference type="InterPro" id="IPR003399">
    <property type="entry name" value="Mce/MlaD"/>
</dbReference>
<evidence type="ECO:0000259" key="3">
    <source>
        <dbReference type="Pfam" id="PF02470"/>
    </source>
</evidence>
<protein>
    <submittedName>
        <fullName evidence="4">MCE family protein</fullName>
    </submittedName>
</protein>